<dbReference type="AlphaFoldDB" id="A0A9Q1JR03"/>
<accession>A0A9Q1JR03</accession>
<keyword evidence="3" id="KW-1185">Reference proteome</keyword>
<proteinExistence type="predicted"/>
<dbReference type="PANTHER" id="PTHR37610">
    <property type="entry name" value="CCHC-TYPE DOMAIN-CONTAINING PROTEIN"/>
    <property type="match status" value="1"/>
</dbReference>
<feature type="domain" description="Retrotransposon Copia-like N-terminal" evidence="1">
    <location>
        <begin position="19"/>
        <end position="53"/>
    </location>
</feature>
<sequence>MSTYFQNPLFLYPSEGPNSLVIQEKLIITKNYRSWRRNMEIALATKRKLRFVQLKQRFSLSNGSRKYNINKEIYEVKQNNSSVSEYYTKLKCLREDSEGMNELPKISAVIDEITTFLKAFIKQKEEQKLFQFLNVLRLMFTDSTRREPEGDFRNGNLEIEPTALIAEMEIQRVVVNVVTKDIPERNVAKKFPQKKPDKNQAYKGKFKGTNEGKIVANANAKTNRQSGDASLTQSHIKQLRQFLKSLPQNNEKCGAEIDEELDTNFVGMILCTHAGLNNVEWIIDSGATDHMTYKSGTIKLSTEIVLKNVLYVPVFKYDLLSVPKLTKDSRCMDYVTMRISGVGREHRGLYFLKDQPLHGVDNTLECIIERLLETDKDKLRVAGAADCPQVSGSYEVWHKRLGHAPFNKLKHLSNIHFRGGENKVCVNYPMAKLTRQPFQPSSSRSSSICQPIHMDIWGSNRTPTHKNFRYFLALVDDCTRSTWLYLSKNRKHCLHFKSS</sequence>
<evidence type="ECO:0000313" key="2">
    <source>
        <dbReference type="EMBL" id="KAJ8429325.1"/>
    </source>
</evidence>
<dbReference type="Pfam" id="PF14244">
    <property type="entry name" value="Retrotran_gag_3"/>
    <property type="match status" value="1"/>
</dbReference>
<reference evidence="2" key="1">
    <citation type="submission" date="2022-04" db="EMBL/GenBank/DDBJ databases">
        <title>Carnegiea gigantea Genome sequencing and assembly v2.</title>
        <authorList>
            <person name="Copetti D."/>
            <person name="Sanderson M.J."/>
            <person name="Burquez A."/>
            <person name="Wojciechowski M.F."/>
        </authorList>
    </citation>
    <scope>NUCLEOTIDE SEQUENCE</scope>
    <source>
        <strain evidence="2">SGP5-SGP5p</strain>
        <tissue evidence="2">Aerial part</tissue>
    </source>
</reference>
<evidence type="ECO:0000259" key="1">
    <source>
        <dbReference type="Pfam" id="PF14244"/>
    </source>
</evidence>
<dbReference type="PANTHER" id="PTHR37610:SF6">
    <property type="entry name" value="GAG-POLYPEPTIDE OF LTR COPIA-TYPE-RELATED"/>
    <property type="match status" value="1"/>
</dbReference>
<organism evidence="2 3">
    <name type="scientific">Carnegiea gigantea</name>
    <dbReference type="NCBI Taxonomy" id="171969"/>
    <lineage>
        <taxon>Eukaryota</taxon>
        <taxon>Viridiplantae</taxon>
        <taxon>Streptophyta</taxon>
        <taxon>Embryophyta</taxon>
        <taxon>Tracheophyta</taxon>
        <taxon>Spermatophyta</taxon>
        <taxon>Magnoliopsida</taxon>
        <taxon>eudicotyledons</taxon>
        <taxon>Gunneridae</taxon>
        <taxon>Pentapetalae</taxon>
        <taxon>Caryophyllales</taxon>
        <taxon>Cactineae</taxon>
        <taxon>Cactaceae</taxon>
        <taxon>Cactoideae</taxon>
        <taxon>Echinocereeae</taxon>
        <taxon>Carnegiea</taxon>
    </lineage>
</organism>
<dbReference type="InterPro" id="IPR029472">
    <property type="entry name" value="Copia-like_N"/>
</dbReference>
<dbReference type="OrthoDB" id="5544992at2759"/>
<comment type="caution">
    <text evidence="2">The sequence shown here is derived from an EMBL/GenBank/DDBJ whole genome shotgun (WGS) entry which is preliminary data.</text>
</comment>
<name>A0A9Q1JR03_9CARY</name>
<dbReference type="EMBL" id="JAKOGI010000907">
    <property type="protein sequence ID" value="KAJ8429325.1"/>
    <property type="molecule type" value="Genomic_DNA"/>
</dbReference>
<gene>
    <name evidence="2" type="ORF">Cgig2_025561</name>
</gene>
<protein>
    <recommendedName>
        <fullName evidence="1">Retrotransposon Copia-like N-terminal domain-containing protein</fullName>
    </recommendedName>
</protein>
<dbReference type="Proteomes" id="UP001153076">
    <property type="component" value="Unassembled WGS sequence"/>
</dbReference>
<evidence type="ECO:0000313" key="3">
    <source>
        <dbReference type="Proteomes" id="UP001153076"/>
    </source>
</evidence>